<evidence type="ECO:0000256" key="4">
    <source>
        <dbReference type="ARBA" id="ARBA00023163"/>
    </source>
</evidence>
<dbReference type="GO" id="GO:0043565">
    <property type="term" value="F:sequence-specific DNA binding"/>
    <property type="evidence" value="ECO:0007669"/>
    <property type="project" value="TreeGrafter"/>
</dbReference>
<evidence type="ECO:0000256" key="3">
    <source>
        <dbReference type="ARBA" id="ARBA00023125"/>
    </source>
</evidence>
<dbReference type="Gene3D" id="1.10.10.10">
    <property type="entry name" value="Winged helix-like DNA-binding domain superfamily/Winged helix DNA-binding domain"/>
    <property type="match status" value="1"/>
</dbReference>
<dbReference type="eggNOG" id="COG0583">
    <property type="taxonomic scope" value="Bacteria"/>
</dbReference>
<dbReference type="PROSITE" id="PS50931">
    <property type="entry name" value="HTH_LYSR"/>
    <property type="match status" value="1"/>
</dbReference>
<dbReference type="AlphaFoldDB" id="W1RU29"/>
<proteinExistence type="inferred from homology"/>
<dbReference type="SUPFAM" id="SSF53850">
    <property type="entry name" value="Periplasmic binding protein-like II"/>
    <property type="match status" value="1"/>
</dbReference>
<accession>W1RU29</accession>
<reference evidence="6 7" key="1">
    <citation type="journal article" date="2014" name="Genome Announc.">
        <title>Draft Genome Sequence of Marinomonas sp. Strain D104, a Polycyclic Aromatic Hydrocarbon-Degrading Bacterium from the Deep-Sea Sediment of the Arctic Ocean.</title>
        <authorList>
            <person name="Dong C."/>
            <person name="Bai X."/>
            <person name="Lai Q."/>
            <person name="Xie Y."/>
            <person name="Chen X."/>
            <person name="Shao Z."/>
        </authorList>
    </citation>
    <scope>NUCLEOTIDE SEQUENCE [LARGE SCALE GENOMIC DNA]</scope>
    <source>
        <strain evidence="6 7">D104</strain>
    </source>
</reference>
<evidence type="ECO:0000256" key="1">
    <source>
        <dbReference type="ARBA" id="ARBA00009437"/>
    </source>
</evidence>
<gene>
    <name evidence="6" type="ORF">D104_12445</name>
</gene>
<dbReference type="GO" id="GO:0006351">
    <property type="term" value="P:DNA-templated transcription"/>
    <property type="evidence" value="ECO:0007669"/>
    <property type="project" value="TreeGrafter"/>
</dbReference>
<evidence type="ECO:0000313" key="6">
    <source>
        <dbReference type="EMBL" id="ETI59149.1"/>
    </source>
</evidence>
<dbReference type="InterPro" id="IPR036390">
    <property type="entry name" value="WH_DNA-bd_sf"/>
</dbReference>
<dbReference type="PANTHER" id="PTHR30537:SF79">
    <property type="entry name" value="TRANSCRIPTIONAL REGULATOR-RELATED"/>
    <property type="match status" value="1"/>
</dbReference>
<dbReference type="STRING" id="1208321.D104_12445"/>
<feature type="domain" description="HTH lysR-type" evidence="5">
    <location>
        <begin position="20"/>
        <end position="77"/>
    </location>
</feature>
<dbReference type="Proteomes" id="UP000018857">
    <property type="component" value="Unassembled WGS sequence"/>
</dbReference>
<dbReference type="InterPro" id="IPR036388">
    <property type="entry name" value="WH-like_DNA-bd_sf"/>
</dbReference>
<dbReference type="InterPro" id="IPR000847">
    <property type="entry name" value="LysR_HTH_N"/>
</dbReference>
<name>W1RU29_9GAMM</name>
<dbReference type="EMBL" id="AYOZ01000034">
    <property type="protein sequence ID" value="ETI59149.1"/>
    <property type="molecule type" value="Genomic_DNA"/>
</dbReference>
<keyword evidence="7" id="KW-1185">Reference proteome</keyword>
<dbReference type="Gene3D" id="3.40.190.10">
    <property type="entry name" value="Periplasmic binding protein-like II"/>
    <property type="match status" value="2"/>
</dbReference>
<dbReference type="PANTHER" id="PTHR30537">
    <property type="entry name" value="HTH-TYPE TRANSCRIPTIONAL REGULATOR"/>
    <property type="match status" value="1"/>
</dbReference>
<sequence length="311" mass="34496">MNVTFPNIEKQLDIIMLKLPNLNSLITFINAAQTGNFAKTAKALCITPAAVSQQIKLLESHVETLLFERSKQGVELTQAGHQYLYFANQAVESLQRGQASLDQLKPQSIFTLNTLPSVASLWLMPKVLLIMEKHPDLEIRVEASHSAVDFSLSRCDATISFGKQCASLNHDFLFQDDVHLVASPSLINGMAQGDLDALLEKPMIHIDWGDDNAFLPNWQDWLTVAGYQNRQPNKGPQFNLSSMAIDAAIQGKGLLLGQGLFIQNALRTGQLVSLSDITLSLRKAYYLTYPDRTKKKAGAMVLIEQLKNEES</sequence>
<dbReference type="Pfam" id="PF03466">
    <property type="entry name" value="LysR_substrate"/>
    <property type="match status" value="1"/>
</dbReference>
<evidence type="ECO:0000259" key="5">
    <source>
        <dbReference type="PROSITE" id="PS50931"/>
    </source>
</evidence>
<dbReference type="PATRIC" id="fig|1208321.3.peg.2469"/>
<keyword evidence="2" id="KW-0805">Transcription regulation</keyword>
<dbReference type="InterPro" id="IPR005119">
    <property type="entry name" value="LysR_subst-bd"/>
</dbReference>
<keyword evidence="3" id="KW-0238">DNA-binding</keyword>
<organism evidence="6 7">
    <name type="scientific">Marinomonas profundimaris</name>
    <dbReference type="NCBI Taxonomy" id="1208321"/>
    <lineage>
        <taxon>Bacteria</taxon>
        <taxon>Pseudomonadati</taxon>
        <taxon>Pseudomonadota</taxon>
        <taxon>Gammaproteobacteria</taxon>
        <taxon>Oceanospirillales</taxon>
        <taxon>Oceanospirillaceae</taxon>
        <taxon>Marinomonas</taxon>
    </lineage>
</organism>
<comment type="caution">
    <text evidence="6">The sequence shown here is derived from an EMBL/GenBank/DDBJ whole genome shotgun (WGS) entry which is preliminary data.</text>
</comment>
<dbReference type="InterPro" id="IPR058163">
    <property type="entry name" value="LysR-type_TF_proteobact-type"/>
</dbReference>
<dbReference type="GO" id="GO:0003700">
    <property type="term" value="F:DNA-binding transcription factor activity"/>
    <property type="evidence" value="ECO:0007669"/>
    <property type="project" value="InterPro"/>
</dbReference>
<comment type="similarity">
    <text evidence="1">Belongs to the LysR transcriptional regulatory family.</text>
</comment>
<dbReference type="RefSeq" id="WP_024024550.1">
    <property type="nucleotide sequence ID" value="NZ_AYOZ01000034.1"/>
</dbReference>
<keyword evidence="4" id="KW-0804">Transcription</keyword>
<dbReference type="SUPFAM" id="SSF46785">
    <property type="entry name" value="Winged helix' DNA-binding domain"/>
    <property type="match status" value="1"/>
</dbReference>
<dbReference type="Pfam" id="PF00126">
    <property type="entry name" value="HTH_1"/>
    <property type="match status" value="1"/>
</dbReference>
<protein>
    <submittedName>
        <fullName evidence="6">LysR family transcriptional regulator</fullName>
    </submittedName>
</protein>
<evidence type="ECO:0000256" key="2">
    <source>
        <dbReference type="ARBA" id="ARBA00023015"/>
    </source>
</evidence>
<evidence type="ECO:0000313" key="7">
    <source>
        <dbReference type="Proteomes" id="UP000018857"/>
    </source>
</evidence>